<sequence>MSPLCPVPPLTSPTHSARLFHDPTSLRHLAFPNEQYGGTRWVVSRRTRQTKGTTKSRHIGSQQAYRERQEQRLLRLNQTIGNLEETNTDLHANNKQLELEIAKVAAENEVLLATFNSTASATDGPVPEVELATTTPLEASRVTHDSDSMLSRPRDHPVHRLTKSETGEKLLDKAAAWDMIQNHELFKEGLVDIDGVRQKLEGVAQCGGEGVVFEEGRIRRAIEESLISDS</sequence>
<dbReference type="InterPro" id="IPR013910">
    <property type="entry name" value="TF_PAP1"/>
</dbReference>
<feature type="domain" description="Transcription factor PAP1" evidence="5">
    <location>
        <begin position="163"/>
        <end position="219"/>
    </location>
</feature>
<evidence type="ECO:0000256" key="2">
    <source>
        <dbReference type="ARBA" id="ARBA00004496"/>
    </source>
</evidence>
<comment type="subcellular location">
    <subcellularLocation>
        <location evidence="2">Cytoplasm</location>
    </subcellularLocation>
    <subcellularLocation>
        <location evidence="1">Nucleus</location>
    </subcellularLocation>
</comment>
<dbReference type="GO" id="GO:0005737">
    <property type="term" value="C:cytoplasm"/>
    <property type="evidence" value="ECO:0007669"/>
    <property type="project" value="UniProtKB-SubCell"/>
</dbReference>
<dbReference type="InterPro" id="IPR046347">
    <property type="entry name" value="bZIP_sf"/>
</dbReference>
<dbReference type="PANTHER" id="PTHR40621:SF8">
    <property type="entry name" value="AP-1-LIKE TRANSCRIPTION FACTOR YAP3"/>
    <property type="match status" value="1"/>
</dbReference>
<evidence type="ECO:0000256" key="3">
    <source>
        <dbReference type="ARBA" id="ARBA00023242"/>
    </source>
</evidence>
<gene>
    <name evidence="6" type="ORF">EYZ11_004303</name>
</gene>
<dbReference type="STRING" id="1220188.A0A4S3JLC4"/>
<accession>A0A4S3JLC4</accession>
<dbReference type="AlphaFoldDB" id="A0A4S3JLC4"/>
<dbReference type="Gene3D" id="1.20.5.170">
    <property type="match status" value="1"/>
</dbReference>
<dbReference type="InterPro" id="IPR023167">
    <property type="entry name" value="Yap1_redox_dom_sf"/>
</dbReference>
<evidence type="ECO:0000256" key="4">
    <source>
        <dbReference type="SAM" id="Coils"/>
    </source>
</evidence>
<dbReference type="VEuPathDB" id="FungiDB:EYZ11_004303"/>
<dbReference type="GO" id="GO:0000976">
    <property type="term" value="F:transcription cis-regulatory region binding"/>
    <property type="evidence" value="ECO:0007669"/>
    <property type="project" value="InterPro"/>
</dbReference>
<dbReference type="SUPFAM" id="SSF57959">
    <property type="entry name" value="Leucine zipper domain"/>
    <property type="match status" value="1"/>
</dbReference>
<dbReference type="EMBL" id="SOSA01000123">
    <property type="protein sequence ID" value="THC96225.1"/>
    <property type="molecule type" value="Genomic_DNA"/>
</dbReference>
<name>A0A4S3JLC4_9EURO</name>
<evidence type="ECO:0000259" key="5">
    <source>
        <dbReference type="Pfam" id="PF08601"/>
    </source>
</evidence>
<protein>
    <recommendedName>
        <fullName evidence="5">Transcription factor PAP1 domain-containing protein</fullName>
    </recommendedName>
</protein>
<dbReference type="GO" id="GO:0090575">
    <property type="term" value="C:RNA polymerase II transcription regulator complex"/>
    <property type="evidence" value="ECO:0007669"/>
    <property type="project" value="TreeGrafter"/>
</dbReference>
<dbReference type="CDD" id="cd14688">
    <property type="entry name" value="bZIP_YAP"/>
    <property type="match status" value="1"/>
</dbReference>
<dbReference type="GO" id="GO:0001228">
    <property type="term" value="F:DNA-binding transcription activator activity, RNA polymerase II-specific"/>
    <property type="evidence" value="ECO:0007669"/>
    <property type="project" value="TreeGrafter"/>
</dbReference>
<dbReference type="InterPro" id="IPR050936">
    <property type="entry name" value="AP-1-like"/>
</dbReference>
<dbReference type="SUPFAM" id="SSF111430">
    <property type="entry name" value="YAP1 redox domain"/>
    <property type="match status" value="1"/>
</dbReference>
<dbReference type="PANTHER" id="PTHR40621">
    <property type="entry name" value="TRANSCRIPTION FACTOR KAPC-RELATED"/>
    <property type="match status" value="1"/>
</dbReference>
<proteinExistence type="predicted"/>
<keyword evidence="7" id="KW-1185">Reference proteome</keyword>
<evidence type="ECO:0000313" key="6">
    <source>
        <dbReference type="EMBL" id="THC96225.1"/>
    </source>
</evidence>
<feature type="coiled-coil region" evidence="4">
    <location>
        <begin position="66"/>
        <end position="114"/>
    </location>
</feature>
<organism evidence="6 7">
    <name type="scientific">Aspergillus tanneri</name>
    <dbReference type="NCBI Taxonomy" id="1220188"/>
    <lineage>
        <taxon>Eukaryota</taxon>
        <taxon>Fungi</taxon>
        <taxon>Dikarya</taxon>
        <taxon>Ascomycota</taxon>
        <taxon>Pezizomycotina</taxon>
        <taxon>Eurotiomycetes</taxon>
        <taxon>Eurotiomycetidae</taxon>
        <taxon>Eurotiales</taxon>
        <taxon>Aspergillaceae</taxon>
        <taxon>Aspergillus</taxon>
        <taxon>Aspergillus subgen. Circumdati</taxon>
    </lineage>
</organism>
<keyword evidence="3" id="KW-0539">Nucleus</keyword>
<dbReference type="Pfam" id="PF08601">
    <property type="entry name" value="PAP1"/>
    <property type="match status" value="1"/>
</dbReference>
<comment type="caution">
    <text evidence="6">The sequence shown here is derived from an EMBL/GenBank/DDBJ whole genome shotgun (WGS) entry which is preliminary data.</text>
</comment>
<dbReference type="Proteomes" id="UP000308092">
    <property type="component" value="Unassembled WGS sequence"/>
</dbReference>
<evidence type="ECO:0000313" key="7">
    <source>
        <dbReference type="Proteomes" id="UP000308092"/>
    </source>
</evidence>
<evidence type="ECO:0000256" key="1">
    <source>
        <dbReference type="ARBA" id="ARBA00004123"/>
    </source>
</evidence>
<dbReference type="Gene3D" id="1.10.238.100">
    <property type="entry name" value="YAP1 redox domain. Chain B"/>
    <property type="match status" value="1"/>
</dbReference>
<keyword evidence="4" id="KW-0175">Coiled coil</keyword>
<reference evidence="6 7" key="1">
    <citation type="submission" date="2019-03" db="EMBL/GenBank/DDBJ databases">
        <title>The genome sequence of a newly discovered highly antifungal drug resistant Aspergillus species, Aspergillus tanneri NIH 1004.</title>
        <authorList>
            <person name="Mounaud S."/>
            <person name="Singh I."/>
            <person name="Joardar V."/>
            <person name="Pakala S."/>
            <person name="Pakala S."/>
            <person name="Venepally P."/>
            <person name="Hoover J."/>
            <person name="Nierman W."/>
            <person name="Chung J."/>
            <person name="Losada L."/>
        </authorList>
    </citation>
    <scope>NUCLEOTIDE SEQUENCE [LARGE SCALE GENOMIC DNA]</scope>
    <source>
        <strain evidence="6 7">NIH1004</strain>
    </source>
</reference>